<dbReference type="GeneID" id="5022737"/>
<dbReference type="RefSeq" id="XP_001436954.1">
    <property type="nucleotide sequence ID" value="XM_001436917.1"/>
</dbReference>
<proteinExistence type="predicted"/>
<sequence>MNINNYQQFSNYHATITLFTDQQSVQILPFEGLISNLRFKQCQNIEYHFGKDSNMRRYNYLIDCNARCKICTGPTQYDCASCYDEQIDICKLIFINVSVNLTTRKQVVQYAKKPFQTLFPSKKSFIKSSISLKQKTIKSTVMATLKYGRT</sequence>
<dbReference type="InParanoid" id="A0CFJ0"/>
<name>A0CFJ0_PARTE</name>
<protein>
    <submittedName>
        <fullName evidence="1">Uncharacterized protein</fullName>
    </submittedName>
</protein>
<keyword evidence="2" id="KW-1185">Reference proteome</keyword>
<dbReference type="KEGG" id="ptm:GSPATT00037996001"/>
<dbReference type="AlphaFoldDB" id="A0CFJ0"/>
<reference evidence="1 2" key="1">
    <citation type="journal article" date="2006" name="Nature">
        <title>Global trends of whole-genome duplications revealed by the ciliate Paramecium tetraurelia.</title>
        <authorList>
            <consortium name="Genoscope"/>
            <person name="Aury J.-M."/>
            <person name="Jaillon O."/>
            <person name="Duret L."/>
            <person name="Noel B."/>
            <person name="Jubin C."/>
            <person name="Porcel B.M."/>
            <person name="Segurens B."/>
            <person name="Daubin V."/>
            <person name="Anthouard V."/>
            <person name="Aiach N."/>
            <person name="Arnaiz O."/>
            <person name="Billaut A."/>
            <person name="Beisson J."/>
            <person name="Blanc I."/>
            <person name="Bouhouche K."/>
            <person name="Camara F."/>
            <person name="Duharcourt S."/>
            <person name="Guigo R."/>
            <person name="Gogendeau D."/>
            <person name="Katinka M."/>
            <person name="Keller A.-M."/>
            <person name="Kissmehl R."/>
            <person name="Klotz C."/>
            <person name="Koll F."/>
            <person name="Le Moue A."/>
            <person name="Lepere C."/>
            <person name="Malinsky S."/>
            <person name="Nowacki M."/>
            <person name="Nowak J.K."/>
            <person name="Plattner H."/>
            <person name="Poulain J."/>
            <person name="Ruiz F."/>
            <person name="Serrano V."/>
            <person name="Zagulski M."/>
            <person name="Dessen P."/>
            <person name="Betermier M."/>
            <person name="Weissenbach J."/>
            <person name="Scarpelli C."/>
            <person name="Schachter V."/>
            <person name="Sperling L."/>
            <person name="Meyer E."/>
            <person name="Cohen J."/>
            <person name="Wincker P."/>
        </authorList>
    </citation>
    <scope>NUCLEOTIDE SEQUENCE [LARGE SCALE GENOMIC DNA]</scope>
    <source>
        <strain evidence="1 2">Stock d4-2</strain>
    </source>
</reference>
<accession>A0CFJ0</accession>
<evidence type="ECO:0000313" key="2">
    <source>
        <dbReference type="Proteomes" id="UP000000600"/>
    </source>
</evidence>
<organism evidence="1 2">
    <name type="scientific">Paramecium tetraurelia</name>
    <dbReference type="NCBI Taxonomy" id="5888"/>
    <lineage>
        <taxon>Eukaryota</taxon>
        <taxon>Sar</taxon>
        <taxon>Alveolata</taxon>
        <taxon>Ciliophora</taxon>
        <taxon>Intramacronucleata</taxon>
        <taxon>Oligohymenophorea</taxon>
        <taxon>Peniculida</taxon>
        <taxon>Parameciidae</taxon>
        <taxon>Paramecium</taxon>
    </lineage>
</organism>
<gene>
    <name evidence="1" type="ORF">GSPATT00037996001</name>
</gene>
<dbReference type="EMBL" id="CT868070">
    <property type="protein sequence ID" value="CAK69557.1"/>
    <property type="molecule type" value="Genomic_DNA"/>
</dbReference>
<dbReference type="HOGENOM" id="CLU_1744051_0_0_1"/>
<dbReference type="Proteomes" id="UP000000600">
    <property type="component" value="Unassembled WGS sequence"/>
</dbReference>
<evidence type="ECO:0000313" key="1">
    <source>
        <dbReference type="EMBL" id="CAK69557.1"/>
    </source>
</evidence>